<proteinExistence type="predicted"/>
<evidence type="ECO:0000259" key="2">
    <source>
        <dbReference type="Pfam" id="PF24871"/>
    </source>
</evidence>
<feature type="transmembrane region" description="Helical" evidence="1">
    <location>
        <begin position="37"/>
        <end position="60"/>
    </location>
</feature>
<evidence type="ECO:0000256" key="1">
    <source>
        <dbReference type="SAM" id="Phobius"/>
    </source>
</evidence>
<organism evidence="3 4">
    <name type="scientific">Ridgeia piscesae</name>
    <name type="common">Tubeworm</name>
    <dbReference type="NCBI Taxonomy" id="27915"/>
    <lineage>
        <taxon>Eukaryota</taxon>
        <taxon>Metazoa</taxon>
        <taxon>Spiralia</taxon>
        <taxon>Lophotrochozoa</taxon>
        <taxon>Annelida</taxon>
        <taxon>Polychaeta</taxon>
        <taxon>Sedentaria</taxon>
        <taxon>Canalipalpata</taxon>
        <taxon>Sabellida</taxon>
        <taxon>Siboglinidae</taxon>
        <taxon>Ridgeia</taxon>
    </lineage>
</organism>
<keyword evidence="1" id="KW-0812">Transmembrane</keyword>
<dbReference type="Proteomes" id="UP001209878">
    <property type="component" value="Unassembled WGS sequence"/>
</dbReference>
<protein>
    <recommendedName>
        <fullName evidence="2">Piezo TM1-24 domain-containing protein</fullName>
    </recommendedName>
</protein>
<sequence length="172" mass="19984">MCIMFVQYAYSLQLTDAELPTKTKAGYKLDEHGLTKFYYPVKTLAIQALLSVVFWVTCWGKNTREKNANRDSVLMQSQYDPSNPIDKTEDEIYMNKHLWFSLLQYSSGAVELCLQILDLHLHGYVIGTSHRRTSLHLSNRVFILLTRLRYQLSGTIRDYCMPSIMIKILSYS</sequence>
<dbReference type="AlphaFoldDB" id="A0AAD9UK11"/>
<gene>
    <name evidence="3" type="ORF">NP493_38g00023</name>
</gene>
<name>A0AAD9UK11_RIDPI</name>
<comment type="caution">
    <text evidence="3">The sequence shown here is derived from an EMBL/GenBank/DDBJ whole genome shotgun (WGS) entry which is preliminary data.</text>
</comment>
<reference evidence="3" key="1">
    <citation type="journal article" date="2023" name="Mol. Biol. Evol.">
        <title>Third-Generation Sequencing Reveals the Adaptive Role of the Epigenome in Three Deep-Sea Polychaetes.</title>
        <authorList>
            <person name="Perez M."/>
            <person name="Aroh O."/>
            <person name="Sun Y."/>
            <person name="Lan Y."/>
            <person name="Juniper S.K."/>
            <person name="Young C.R."/>
            <person name="Angers B."/>
            <person name="Qian P.Y."/>
        </authorList>
    </citation>
    <scope>NUCLEOTIDE SEQUENCE</scope>
    <source>
        <strain evidence="3">R07B-5</strain>
    </source>
</reference>
<dbReference type="EMBL" id="JAODUO010000038">
    <property type="protein sequence ID" value="KAK2192100.1"/>
    <property type="molecule type" value="Genomic_DNA"/>
</dbReference>
<keyword evidence="1" id="KW-1133">Transmembrane helix</keyword>
<dbReference type="InterPro" id="IPR056769">
    <property type="entry name" value="Piezo_TM1-24"/>
</dbReference>
<accession>A0AAD9UK11</accession>
<evidence type="ECO:0000313" key="4">
    <source>
        <dbReference type="Proteomes" id="UP001209878"/>
    </source>
</evidence>
<keyword evidence="4" id="KW-1185">Reference proteome</keyword>
<keyword evidence="1" id="KW-0472">Membrane</keyword>
<evidence type="ECO:0000313" key="3">
    <source>
        <dbReference type="EMBL" id="KAK2192100.1"/>
    </source>
</evidence>
<feature type="domain" description="Piezo TM1-24" evidence="2">
    <location>
        <begin position="3"/>
        <end position="71"/>
    </location>
</feature>
<dbReference type="Pfam" id="PF24871">
    <property type="entry name" value="Piezo_TM1-24"/>
    <property type="match status" value="1"/>
</dbReference>